<dbReference type="PROSITE" id="PS51779">
    <property type="entry name" value="POTRA"/>
    <property type="match status" value="2"/>
</dbReference>
<name>A0A9D2DCN5_9BACT</name>
<evidence type="ECO:0000256" key="1">
    <source>
        <dbReference type="ARBA" id="ARBA00004370"/>
    </source>
</evidence>
<dbReference type="AlphaFoldDB" id="A0A9D2DCN5"/>
<gene>
    <name evidence="9" type="ORF">H9816_00805</name>
</gene>
<evidence type="ECO:0000256" key="7">
    <source>
        <dbReference type="ARBA" id="ARBA00023237"/>
    </source>
</evidence>
<dbReference type="GO" id="GO:0071709">
    <property type="term" value="P:membrane assembly"/>
    <property type="evidence" value="ECO:0007669"/>
    <property type="project" value="InterPro"/>
</dbReference>
<dbReference type="Gene3D" id="2.40.160.50">
    <property type="entry name" value="membrane protein fhac: a member of the omp85/tpsb transporter family"/>
    <property type="match status" value="1"/>
</dbReference>
<dbReference type="Proteomes" id="UP000824014">
    <property type="component" value="Unassembled WGS sequence"/>
</dbReference>
<keyword evidence="3" id="KW-0812">Transmembrane</keyword>
<dbReference type="Gene3D" id="3.10.20.310">
    <property type="entry name" value="membrane protein fhac"/>
    <property type="match status" value="5"/>
</dbReference>
<dbReference type="PIRSF" id="PIRSF006076">
    <property type="entry name" value="OM_assembly_OMP85"/>
    <property type="match status" value="1"/>
</dbReference>
<accession>A0A9D2DCN5</accession>
<dbReference type="EMBL" id="DXCC01000003">
    <property type="protein sequence ID" value="HIZ14442.1"/>
    <property type="molecule type" value="Genomic_DNA"/>
</dbReference>
<feature type="domain" description="POTRA" evidence="8">
    <location>
        <begin position="10"/>
        <end position="84"/>
    </location>
</feature>
<dbReference type="InterPro" id="IPR000184">
    <property type="entry name" value="Bac_surfAg_D15"/>
</dbReference>
<comment type="subcellular location">
    <subcellularLocation>
        <location evidence="1">Membrane</location>
    </subcellularLocation>
</comment>
<dbReference type="GO" id="GO:0019867">
    <property type="term" value="C:outer membrane"/>
    <property type="evidence" value="ECO:0007669"/>
    <property type="project" value="InterPro"/>
</dbReference>
<protein>
    <submittedName>
        <fullName evidence="9">BamA/TamA family outer membrane protein</fullName>
    </submittedName>
</protein>
<evidence type="ECO:0000256" key="3">
    <source>
        <dbReference type="ARBA" id="ARBA00022692"/>
    </source>
</evidence>
<evidence type="ECO:0000256" key="2">
    <source>
        <dbReference type="ARBA" id="ARBA00022452"/>
    </source>
</evidence>
<dbReference type="PANTHER" id="PTHR12815:SF47">
    <property type="entry name" value="TRANSLOCATION AND ASSEMBLY MODULE SUBUNIT TAMA"/>
    <property type="match status" value="1"/>
</dbReference>
<evidence type="ECO:0000313" key="9">
    <source>
        <dbReference type="EMBL" id="HIZ14442.1"/>
    </source>
</evidence>
<keyword evidence="4" id="KW-0732">Signal</keyword>
<reference evidence="9" key="1">
    <citation type="journal article" date="2021" name="PeerJ">
        <title>Extensive microbial diversity within the chicken gut microbiome revealed by metagenomics and culture.</title>
        <authorList>
            <person name="Gilroy R."/>
            <person name="Ravi A."/>
            <person name="Getino M."/>
            <person name="Pursley I."/>
            <person name="Horton D.L."/>
            <person name="Alikhan N.F."/>
            <person name="Baker D."/>
            <person name="Gharbi K."/>
            <person name="Hall N."/>
            <person name="Watson M."/>
            <person name="Adriaenssens E.M."/>
            <person name="Foster-Nyarko E."/>
            <person name="Jarju S."/>
            <person name="Secka A."/>
            <person name="Antonio M."/>
            <person name="Oren A."/>
            <person name="Chaudhuri R.R."/>
            <person name="La Ragione R."/>
            <person name="Hildebrand F."/>
            <person name="Pallen M.J."/>
        </authorList>
    </citation>
    <scope>NUCLEOTIDE SEQUENCE</scope>
    <source>
        <strain evidence="9">ChiHjej11B10-19426</strain>
    </source>
</reference>
<dbReference type="InterPro" id="IPR039910">
    <property type="entry name" value="D15-like"/>
</dbReference>
<reference evidence="9" key="2">
    <citation type="submission" date="2021-04" db="EMBL/GenBank/DDBJ databases">
        <authorList>
            <person name="Gilroy R."/>
        </authorList>
    </citation>
    <scope>NUCLEOTIDE SEQUENCE</scope>
    <source>
        <strain evidence="9">ChiHjej11B10-19426</strain>
    </source>
</reference>
<dbReference type="Pfam" id="PF07244">
    <property type="entry name" value="POTRA"/>
    <property type="match status" value="4"/>
</dbReference>
<evidence type="ECO:0000256" key="5">
    <source>
        <dbReference type="ARBA" id="ARBA00022737"/>
    </source>
</evidence>
<dbReference type="Pfam" id="PF01103">
    <property type="entry name" value="Omp85"/>
    <property type="match status" value="1"/>
</dbReference>
<dbReference type="PANTHER" id="PTHR12815">
    <property type="entry name" value="SORTING AND ASSEMBLY MACHINERY SAMM50 PROTEIN FAMILY MEMBER"/>
    <property type="match status" value="1"/>
</dbReference>
<keyword evidence="6" id="KW-0472">Membrane</keyword>
<evidence type="ECO:0000313" key="10">
    <source>
        <dbReference type="Proteomes" id="UP000824014"/>
    </source>
</evidence>
<organism evidence="9 10">
    <name type="scientific">Candidatus Tidjanibacter faecipullorum</name>
    <dbReference type="NCBI Taxonomy" id="2838766"/>
    <lineage>
        <taxon>Bacteria</taxon>
        <taxon>Pseudomonadati</taxon>
        <taxon>Bacteroidota</taxon>
        <taxon>Bacteroidia</taxon>
        <taxon>Bacteroidales</taxon>
        <taxon>Rikenellaceae</taxon>
        <taxon>Tidjanibacter</taxon>
    </lineage>
</organism>
<keyword evidence="2" id="KW-1134">Transmembrane beta strand</keyword>
<sequence>MLNYGEPKTYTINDVQIFGVKYLDTNILTASTGLHRGEQITIPGESIAEAITRLWNQRYFSDVKVIAEFLPEDKVNIQIYLAERPRVYSWNFEGIRKGEASTLTENLKLKRGTELSDYALEKNITLIKKHFIDKGFRNVEVRPRIENDSVVRNAVNVTFVVNKHNRVKIGAIGFEGNNEFDDKRLRRAMKKTHQVNLNIFQSFKFNEDNFEEDKENILDLYNSQGFRNAVIVRDSVYKINDKRIGIDIQVEEGDKFYIRNIKWIGNTKYPTELLQSMLGIESGDTYDRKTLYERLGIGKETDIENPTQISSMYQNNGYLMSYVEPTEIVIGKDSIDLEIKVFEGKPFTINKVDISGNRRVNDEVIRREIYTRPGELYNRAMLMQTLRQLAQMQHFDPASIMPQIQPVSSELVDIGWPLVEQASDKIEISGGWGAGMFVGSVGLQLNNLSIKNFFKKGAWRPYPQGQNQQLVIRAQTNGSYYSSFMGSFTEPWLGGKKPNALTITAYYSNQTDSYQWGGIFHKGNSHFRTIGVAAGLGRRLSWPDPYFTLYYELGYTAYDLKDWQMFSNFDNGLSNIITFKAIFGRSTVNDPIYPSYGSDFSLSLTLTPPYSLWDGKDYKNMSPDEPSKYKWIEYHKWTAKAQWFLPLTPDRKLVLMARAEMGYLGHYNKYKQSPFEGFDVGGDGLTGYNIYGVDLIALRGYSDGDLTPYDPTDPYAYANVYNKYTLELRYPIMREGMTTIYGLVFAEAGNGYRNWEEFDPFNVHRSLGVGVRLNLPMVGMIGLDWGYGFDGTSKSSKPHGGKLHFSMGMMF</sequence>
<proteinExistence type="predicted"/>
<feature type="domain" description="POTRA" evidence="8">
    <location>
        <begin position="347"/>
        <end position="421"/>
    </location>
</feature>
<dbReference type="InterPro" id="IPR010827">
    <property type="entry name" value="BamA/TamA_POTRA"/>
</dbReference>
<keyword evidence="5" id="KW-0677">Repeat</keyword>
<dbReference type="InterPro" id="IPR023707">
    <property type="entry name" value="OM_assembly_BamA"/>
</dbReference>
<keyword evidence="7" id="KW-0998">Cell outer membrane</keyword>
<evidence type="ECO:0000256" key="4">
    <source>
        <dbReference type="ARBA" id="ARBA00022729"/>
    </source>
</evidence>
<evidence type="ECO:0000259" key="8">
    <source>
        <dbReference type="PROSITE" id="PS51779"/>
    </source>
</evidence>
<evidence type="ECO:0000256" key="6">
    <source>
        <dbReference type="ARBA" id="ARBA00023136"/>
    </source>
</evidence>
<dbReference type="InterPro" id="IPR034746">
    <property type="entry name" value="POTRA"/>
</dbReference>
<comment type="caution">
    <text evidence="9">The sequence shown here is derived from an EMBL/GenBank/DDBJ whole genome shotgun (WGS) entry which is preliminary data.</text>
</comment>